<dbReference type="SMART" id="SM00044">
    <property type="entry name" value="CYCc"/>
    <property type="match status" value="1"/>
</dbReference>
<evidence type="ECO:0000259" key="20">
    <source>
        <dbReference type="PROSITE" id="PS50125"/>
    </source>
</evidence>
<dbReference type="Pfam" id="PF07714">
    <property type="entry name" value="PK_Tyr_Ser-Thr"/>
    <property type="match status" value="1"/>
</dbReference>
<dbReference type="InterPro" id="IPR001054">
    <property type="entry name" value="A/G_cyclase"/>
</dbReference>
<comment type="subcellular location">
    <subcellularLocation>
        <location evidence="2">Membrane</location>
        <topology evidence="2">Single-pass type I membrane protein</topology>
    </subcellularLocation>
</comment>
<keyword evidence="8" id="KW-0342">GTP-binding</keyword>
<dbReference type="PROSITE" id="PS50011">
    <property type="entry name" value="PROTEIN_KINASE_DOM"/>
    <property type="match status" value="1"/>
</dbReference>
<evidence type="ECO:0000256" key="9">
    <source>
        <dbReference type="ARBA" id="ARBA00023136"/>
    </source>
</evidence>
<evidence type="ECO:0000256" key="8">
    <source>
        <dbReference type="ARBA" id="ARBA00023134"/>
    </source>
</evidence>
<dbReference type="InterPro" id="IPR011009">
    <property type="entry name" value="Kinase-like_dom_sf"/>
</dbReference>
<dbReference type="InterPro" id="IPR018297">
    <property type="entry name" value="A/G_cyclase_CS"/>
</dbReference>
<keyword evidence="4 18" id="KW-0812">Transmembrane</keyword>
<feature type="coiled-coil region" evidence="16">
    <location>
        <begin position="642"/>
        <end position="669"/>
    </location>
</feature>
<dbReference type="SUPFAM" id="SSF53822">
    <property type="entry name" value="Periplasmic binding protein-like I"/>
    <property type="match status" value="1"/>
</dbReference>
<evidence type="ECO:0000256" key="7">
    <source>
        <dbReference type="ARBA" id="ARBA00022989"/>
    </source>
</evidence>
<dbReference type="Gene3D" id="3.30.70.1230">
    <property type="entry name" value="Nucleotide cyclase"/>
    <property type="match status" value="1"/>
</dbReference>
<evidence type="ECO:0000256" key="11">
    <source>
        <dbReference type="ARBA" id="ARBA00023180"/>
    </source>
</evidence>
<evidence type="ECO:0000313" key="21">
    <source>
        <dbReference type="EMBL" id="CAD5122392.1"/>
    </source>
</evidence>
<dbReference type="GO" id="GO:0005524">
    <property type="term" value="F:ATP binding"/>
    <property type="evidence" value="ECO:0007669"/>
    <property type="project" value="InterPro"/>
</dbReference>
<keyword evidence="7 18" id="KW-1133">Transmembrane helix</keyword>
<dbReference type="Gene3D" id="3.40.50.2300">
    <property type="match status" value="1"/>
</dbReference>
<dbReference type="GO" id="GO:0035556">
    <property type="term" value="P:intracellular signal transduction"/>
    <property type="evidence" value="ECO:0007669"/>
    <property type="project" value="InterPro"/>
</dbReference>
<evidence type="ECO:0000256" key="10">
    <source>
        <dbReference type="ARBA" id="ARBA00023170"/>
    </source>
</evidence>
<evidence type="ECO:0000256" key="12">
    <source>
        <dbReference type="ARBA" id="ARBA00023239"/>
    </source>
</evidence>
<keyword evidence="22" id="KW-1185">Reference proteome</keyword>
<dbReference type="InterPro" id="IPR011645">
    <property type="entry name" value="HNOB_dom_associated"/>
</dbReference>
<evidence type="ECO:0000256" key="14">
    <source>
        <dbReference type="RuleBase" id="RU000405"/>
    </source>
</evidence>
<organism evidence="21 22">
    <name type="scientific">Dimorphilus gyrociliatus</name>
    <dbReference type="NCBI Taxonomy" id="2664684"/>
    <lineage>
        <taxon>Eukaryota</taxon>
        <taxon>Metazoa</taxon>
        <taxon>Spiralia</taxon>
        <taxon>Lophotrochozoa</taxon>
        <taxon>Annelida</taxon>
        <taxon>Polychaeta</taxon>
        <taxon>Polychaeta incertae sedis</taxon>
        <taxon>Dinophilidae</taxon>
        <taxon>Dimorphilus</taxon>
    </lineage>
</organism>
<evidence type="ECO:0000313" key="22">
    <source>
        <dbReference type="Proteomes" id="UP000549394"/>
    </source>
</evidence>
<evidence type="ECO:0000256" key="4">
    <source>
        <dbReference type="ARBA" id="ARBA00022692"/>
    </source>
</evidence>
<keyword evidence="11" id="KW-0325">Glycoprotein</keyword>
<evidence type="ECO:0000256" key="2">
    <source>
        <dbReference type="ARBA" id="ARBA00004479"/>
    </source>
</evidence>
<comment type="similarity">
    <text evidence="14">Belongs to the adenylyl cyclase class-4/guanylyl cyclase family.</text>
</comment>
<dbReference type="InterPro" id="IPR001828">
    <property type="entry name" value="ANF_lig-bd_rcpt"/>
</dbReference>
<dbReference type="OrthoDB" id="1890790at2759"/>
<dbReference type="Gene3D" id="1.10.510.10">
    <property type="entry name" value="Transferase(Phosphotransferase) domain 1"/>
    <property type="match status" value="1"/>
</dbReference>
<evidence type="ECO:0000256" key="13">
    <source>
        <dbReference type="ARBA" id="ARBA00023293"/>
    </source>
</evidence>
<dbReference type="AlphaFoldDB" id="A0A7I8W2H7"/>
<accession>A0A7I8W2H7</accession>
<sequence>MNSRVVERIIKLMEKNGIKIIERGSYPSPFFYRIRKTDQDDNKYNPFLKFVHDTFLRARIYVMYGLPYEFMALTMALYTKGLADTGEYFVVGVTDKDLHTTDPTAYFEGVINSPRDFNIIKSYRIFAGIAPAAPTRWNEFQGRVNAYLKTYPFNYSTIPTEAAYLYDAVKLYAIAADALIKTGYPPNNGAEIKNFLRNYTIKSKNGHLLKLDENASAGGNFTVITRHCTNLRDSEDEECQNYTMIPIGNFRLSDSEIPDFMLYNGSKINWIRGRQPRDEPKCGFDFQKCRNDSTKLEYILGGVAGGVALISSFFAYFLYKKRRYEKELESLLWKIDIKEVTKRMENFCQNNKHWKSSVTSLTSALSFEMRQVFTEVGKYKGTIVAIKKINKRCVDLTRNVRKELKAMRDLRHDNINPFIGANADPGNVFVFTEYCTRGSLQDILANEDVKLDQIIIASLVFDIIKGIIYLHDSEIKSHGKLKTSNCLVDSRWVVKLTDFGLWDFKKCDEDEREHSYYEGLLYTAPELIGDQSRQSHGTQKGDSYSFAIVLYEIYGRRGPFGDVELSAKEIVDLVGNVNNYYLPYRPKLADINLAPIYVTECINDCWQQEPSARPDFKQIKSRLKPLQQGLKSNIFDNIMTIMEKYATNLEEIVDERTELLKEEKKKTEELLHQMLPPSVAEQLKRGKRVEAETFDSVTIYFSDICGFTVLSSQSSPMQIVDLLNDLYTLFDSILENYDVYKVETIGDAYMVVSGLPKRVNNYKHVSEIASMSLRLLSAIKTFKVKHRPADTIKLRIGLHSGPVVAGVVGLKMPRYCLFGDTVNTASRMESSGEPLKIHCSETCHELLKIVGGFRCEERGMINVKGKGDMTTYWLKDEDDESKQRRLVEEEDRRAKKLKSSIRNSRKTPRSPYKRSPSPPLSDDEQCGKYLNVLDEYKPINKALETEVLLKNDSKQVSVKIIGETKL</sequence>
<dbReference type="GO" id="GO:0007168">
    <property type="term" value="P:receptor guanylyl cyclase signaling pathway"/>
    <property type="evidence" value="ECO:0007669"/>
    <property type="project" value="TreeGrafter"/>
</dbReference>
<dbReference type="InterPro" id="IPR050401">
    <property type="entry name" value="Cyclic_nucleotide_synthase"/>
</dbReference>
<evidence type="ECO:0000256" key="6">
    <source>
        <dbReference type="ARBA" id="ARBA00022741"/>
    </source>
</evidence>
<proteinExistence type="inferred from homology"/>
<feature type="domain" description="Protein kinase" evidence="19">
    <location>
        <begin position="358"/>
        <end position="630"/>
    </location>
</feature>
<dbReference type="GO" id="GO:0005525">
    <property type="term" value="F:GTP binding"/>
    <property type="evidence" value="ECO:0007669"/>
    <property type="project" value="UniProtKB-KW"/>
</dbReference>
<dbReference type="PROSITE" id="PS00452">
    <property type="entry name" value="GUANYLATE_CYCLASE_1"/>
    <property type="match status" value="1"/>
</dbReference>
<evidence type="ECO:0000256" key="18">
    <source>
        <dbReference type="SAM" id="Phobius"/>
    </source>
</evidence>
<dbReference type="PANTHER" id="PTHR11920:SF335">
    <property type="entry name" value="GUANYLATE CYCLASE"/>
    <property type="match status" value="1"/>
</dbReference>
<dbReference type="CDD" id="cd07302">
    <property type="entry name" value="CHD"/>
    <property type="match status" value="1"/>
</dbReference>
<feature type="region of interest" description="Disordered" evidence="17">
    <location>
        <begin position="884"/>
        <end position="924"/>
    </location>
</feature>
<feature type="domain" description="Guanylate cyclase" evidence="20">
    <location>
        <begin position="698"/>
        <end position="829"/>
    </location>
</feature>
<dbReference type="FunFam" id="1.10.510.10:FF:000420">
    <property type="entry name" value="Guanylate cyclase"/>
    <property type="match status" value="1"/>
</dbReference>
<dbReference type="InterPro" id="IPR001245">
    <property type="entry name" value="Ser-Thr/Tyr_kinase_cat_dom"/>
</dbReference>
<dbReference type="Pfam" id="PF01094">
    <property type="entry name" value="ANF_receptor"/>
    <property type="match status" value="1"/>
</dbReference>
<reference evidence="21 22" key="1">
    <citation type="submission" date="2020-08" db="EMBL/GenBank/DDBJ databases">
        <authorList>
            <person name="Hejnol A."/>
        </authorList>
    </citation>
    <scope>NUCLEOTIDE SEQUENCE [LARGE SCALE GENOMIC DNA]</scope>
</reference>
<dbReference type="InterPro" id="IPR029787">
    <property type="entry name" value="Nucleotide_cyclase"/>
</dbReference>
<dbReference type="PANTHER" id="PTHR11920">
    <property type="entry name" value="GUANYLYL CYCLASE"/>
    <property type="match status" value="1"/>
</dbReference>
<comment type="catalytic activity">
    <reaction evidence="1 15">
        <text>GTP = 3',5'-cyclic GMP + diphosphate</text>
        <dbReference type="Rhea" id="RHEA:13665"/>
        <dbReference type="ChEBI" id="CHEBI:33019"/>
        <dbReference type="ChEBI" id="CHEBI:37565"/>
        <dbReference type="ChEBI" id="CHEBI:57746"/>
        <dbReference type="EC" id="4.6.1.2"/>
    </reaction>
</comment>
<dbReference type="GO" id="GO:0004672">
    <property type="term" value="F:protein kinase activity"/>
    <property type="evidence" value="ECO:0007669"/>
    <property type="project" value="InterPro"/>
</dbReference>
<gene>
    <name evidence="21" type="ORF">DGYR_LOCUS10208</name>
</gene>
<comment type="caution">
    <text evidence="21">The sequence shown here is derived from an EMBL/GenBank/DDBJ whole genome shotgun (WGS) entry which is preliminary data.</text>
</comment>
<dbReference type="GO" id="GO:0004383">
    <property type="term" value="F:guanylate cyclase activity"/>
    <property type="evidence" value="ECO:0007669"/>
    <property type="project" value="UniProtKB-EC"/>
</dbReference>
<feature type="transmembrane region" description="Helical" evidence="18">
    <location>
        <begin position="298"/>
        <end position="319"/>
    </location>
</feature>
<dbReference type="GO" id="GO:0004016">
    <property type="term" value="F:adenylate cyclase activity"/>
    <property type="evidence" value="ECO:0007669"/>
    <property type="project" value="TreeGrafter"/>
</dbReference>
<keyword evidence="5" id="KW-0732">Signal</keyword>
<dbReference type="EC" id="4.6.1.2" evidence="3 15"/>
<name>A0A7I8W2H7_9ANNE</name>
<evidence type="ECO:0000256" key="15">
    <source>
        <dbReference type="RuleBase" id="RU003431"/>
    </source>
</evidence>
<keyword evidence="10" id="KW-0675">Receptor</keyword>
<keyword evidence="9 18" id="KW-0472">Membrane</keyword>
<keyword evidence="13 15" id="KW-0141">cGMP biosynthesis</keyword>
<dbReference type="CDD" id="cd14042">
    <property type="entry name" value="PK_GC-A_B"/>
    <property type="match status" value="1"/>
</dbReference>
<evidence type="ECO:0000256" key="5">
    <source>
        <dbReference type="ARBA" id="ARBA00022729"/>
    </source>
</evidence>
<feature type="compositionally biased region" description="Basic residues" evidence="17">
    <location>
        <begin position="894"/>
        <end position="912"/>
    </location>
</feature>
<dbReference type="GO" id="GO:0001653">
    <property type="term" value="F:peptide receptor activity"/>
    <property type="evidence" value="ECO:0007669"/>
    <property type="project" value="TreeGrafter"/>
</dbReference>
<feature type="compositionally biased region" description="Basic and acidic residues" evidence="17">
    <location>
        <begin position="884"/>
        <end position="893"/>
    </location>
</feature>
<dbReference type="SUPFAM" id="SSF55073">
    <property type="entry name" value="Nucleotide cyclase"/>
    <property type="match status" value="1"/>
</dbReference>
<evidence type="ECO:0000256" key="3">
    <source>
        <dbReference type="ARBA" id="ARBA00012202"/>
    </source>
</evidence>
<dbReference type="FunFam" id="3.30.70.1230:FF:000004">
    <property type="entry name" value="Guanylate cyclase"/>
    <property type="match status" value="1"/>
</dbReference>
<keyword evidence="16" id="KW-0175">Coiled coil</keyword>
<evidence type="ECO:0000256" key="17">
    <source>
        <dbReference type="SAM" id="MobiDB-lite"/>
    </source>
</evidence>
<dbReference type="InterPro" id="IPR000719">
    <property type="entry name" value="Prot_kinase_dom"/>
</dbReference>
<dbReference type="Proteomes" id="UP000549394">
    <property type="component" value="Unassembled WGS sequence"/>
</dbReference>
<keyword evidence="12 14" id="KW-0456">Lyase</keyword>
<dbReference type="SUPFAM" id="SSF56112">
    <property type="entry name" value="Protein kinase-like (PK-like)"/>
    <property type="match status" value="1"/>
</dbReference>
<dbReference type="InterPro" id="IPR028082">
    <property type="entry name" value="Peripla_BP_I"/>
</dbReference>
<evidence type="ECO:0000259" key="19">
    <source>
        <dbReference type="PROSITE" id="PS50011"/>
    </source>
</evidence>
<dbReference type="Pfam" id="PF00211">
    <property type="entry name" value="Guanylate_cyc"/>
    <property type="match status" value="1"/>
</dbReference>
<dbReference type="Pfam" id="PF07701">
    <property type="entry name" value="HNOBA"/>
    <property type="match status" value="1"/>
</dbReference>
<keyword evidence="6" id="KW-0547">Nucleotide-binding</keyword>
<dbReference type="GO" id="GO:0005886">
    <property type="term" value="C:plasma membrane"/>
    <property type="evidence" value="ECO:0007669"/>
    <property type="project" value="TreeGrafter"/>
</dbReference>
<evidence type="ECO:0000256" key="16">
    <source>
        <dbReference type="SAM" id="Coils"/>
    </source>
</evidence>
<dbReference type="PROSITE" id="PS50125">
    <property type="entry name" value="GUANYLATE_CYCLASE_2"/>
    <property type="match status" value="1"/>
</dbReference>
<dbReference type="EMBL" id="CAJFCJ010000017">
    <property type="protein sequence ID" value="CAD5122392.1"/>
    <property type="molecule type" value="Genomic_DNA"/>
</dbReference>
<evidence type="ECO:0000256" key="1">
    <source>
        <dbReference type="ARBA" id="ARBA00001436"/>
    </source>
</evidence>
<protein>
    <recommendedName>
        <fullName evidence="3 15">Guanylate cyclase</fullName>
        <ecNumber evidence="3 15">4.6.1.2</ecNumber>
    </recommendedName>
</protein>